<accession>A0AAE1HCQ5</accession>
<evidence type="ECO:0000256" key="2">
    <source>
        <dbReference type="SAM" id="MobiDB-lite"/>
    </source>
</evidence>
<dbReference type="AlphaFoldDB" id="A0AAE1HCQ5"/>
<organism evidence="4 5">
    <name type="scientific">Frankliniella fusca</name>
    <dbReference type="NCBI Taxonomy" id="407009"/>
    <lineage>
        <taxon>Eukaryota</taxon>
        <taxon>Metazoa</taxon>
        <taxon>Ecdysozoa</taxon>
        <taxon>Arthropoda</taxon>
        <taxon>Hexapoda</taxon>
        <taxon>Insecta</taxon>
        <taxon>Pterygota</taxon>
        <taxon>Neoptera</taxon>
        <taxon>Paraneoptera</taxon>
        <taxon>Thysanoptera</taxon>
        <taxon>Terebrantia</taxon>
        <taxon>Thripoidea</taxon>
        <taxon>Thripidae</taxon>
        <taxon>Frankliniella</taxon>
    </lineage>
</organism>
<sequence length="452" mass="49564">FFGERVATSMEYYRAMGDERLKDAEPTIEFIRRMNSVVDAMNGQLPWQGLRADPNSAHHKVLIEFLDYLKTMNDLAILKHDSVGTGKRKKANKPHVSFPDEISTSYLGLVVTVNTALSLVKYLSQECGYKYLMTRRINQDSLEHFFGHVRVACGANNHPDPLLFINVYRLLMTYSLVKPPRGSNVSGGEMLEALLQMKDLEGEKYEENRKQLEAKIDKYLDQDVKVEELAEMDHQDALAAPIDQNALTVFGGDEPRADPSDHDFLLSVWDEAAERWVPAEDPGTAPEAGSGKEDIIPGTPRTPEPPAGQAAAPTSQPAAGQTPPVPSRIRSPAPAARRQLSWANPPGPAAAATCKQNSQTRDTRSIRGGAEPCTSCIPIHAAEYAAVRREAAQLAREAAQDAALAAALAAALRVEEELERQHFEEAEEIAAEYLAQCAAALALEIQGSWDAQ</sequence>
<protein>
    <submittedName>
        <fullName evidence="4">Transposable element P transposase</fullName>
    </submittedName>
</protein>
<dbReference type="Pfam" id="PF21789">
    <property type="entry name" value="TNP-like_RNaseH_C"/>
    <property type="match status" value="1"/>
</dbReference>
<keyword evidence="5" id="KW-1185">Reference proteome</keyword>
<feature type="domain" description="Transposable element P transposase-like RNase H C-terminal" evidence="3">
    <location>
        <begin position="137"/>
        <end position="169"/>
    </location>
</feature>
<proteinExistence type="predicted"/>
<dbReference type="Proteomes" id="UP001219518">
    <property type="component" value="Unassembled WGS sequence"/>
</dbReference>
<keyword evidence="1" id="KW-0175">Coiled coil</keyword>
<evidence type="ECO:0000256" key="1">
    <source>
        <dbReference type="SAM" id="Coils"/>
    </source>
</evidence>
<evidence type="ECO:0000313" key="4">
    <source>
        <dbReference type="EMBL" id="KAK3918957.1"/>
    </source>
</evidence>
<feature type="coiled-coil region" evidence="1">
    <location>
        <begin position="195"/>
        <end position="229"/>
    </location>
</feature>
<feature type="region of interest" description="Disordered" evidence="2">
    <location>
        <begin position="279"/>
        <end position="369"/>
    </location>
</feature>
<comment type="caution">
    <text evidence="4">The sequence shown here is derived from an EMBL/GenBank/DDBJ whole genome shotgun (WGS) entry which is preliminary data.</text>
</comment>
<gene>
    <name evidence="4" type="ORF">KUF71_001081</name>
</gene>
<dbReference type="InterPro" id="IPR048367">
    <property type="entry name" value="TNP-like_RNaseH_C"/>
</dbReference>
<evidence type="ECO:0000259" key="3">
    <source>
        <dbReference type="Pfam" id="PF21789"/>
    </source>
</evidence>
<dbReference type="EMBL" id="JAHWGI010000968">
    <property type="protein sequence ID" value="KAK3918957.1"/>
    <property type="molecule type" value="Genomic_DNA"/>
</dbReference>
<name>A0AAE1HCQ5_9NEOP</name>
<feature type="compositionally biased region" description="Low complexity" evidence="2">
    <location>
        <begin position="327"/>
        <end position="338"/>
    </location>
</feature>
<reference evidence="4" key="1">
    <citation type="submission" date="2021-07" db="EMBL/GenBank/DDBJ databases">
        <authorList>
            <person name="Catto M.A."/>
            <person name="Jacobson A."/>
            <person name="Kennedy G."/>
            <person name="Labadie P."/>
            <person name="Hunt B.G."/>
            <person name="Srinivasan R."/>
        </authorList>
    </citation>
    <scope>NUCLEOTIDE SEQUENCE</scope>
    <source>
        <strain evidence="4">PL_HMW_Pooled</strain>
        <tissue evidence="4">Head</tissue>
    </source>
</reference>
<feature type="non-terminal residue" evidence="4">
    <location>
        <position position="452"/>
    </location>
</feature>
<evidence type="ECO:0000313" key="5">
    <source>
        <dbReference type="Proteomes" id="UP001219518"/>
    </source>
</evidence>
<reference evidence="4" key="2">
    <citation type="journal article" date="2023" name="BMC Genomics">
        <title>Pest status, molecular evolution, and epigenetic factors derived from the genome assembly of Frankliniella fusca, a thysanopteran phytovirus vector.</title>
        <authorList>
            <person name="Catto M.A."/>
            <person name="Labadie P.E."/>
            <person name="Jacobson A.L."/>
            <person name="Kennedy G.G."/>
            <person name="Srinivasan R."/>
            <person name="Hunt B.G."/>
        </authorList>
    </citation>
    <scope>NUCLEOTIDE SEQUENCE</scope>
    <source>
        <strain evidence="4">PL_HMW_Pooled</strain>
    </source>
</reference>